<keyword evidence="8 11" id="KW-1133">Transmembrane helix</keyword>
<keyword evidence="4" id="KW-1003">Cell membrane</keyword>
<name>A0ABP7PGJ7_9SPHI</name>
<evidence type="ECO:0000256" key="7">
    <source>
        <dbReference type="ARBA" id="ARBA00022927"/>
    </source>
</evidence>
<evidence type="ECO:0000256" key="1">
    <source>
        <dbReference type="ARBA" id="ARBA00004383"/>
    </source>
</evidence>
<dbReference type="InterPro" id="IPR003538">
    <property type="entry name" value="TonB"/>
</dbReference>
<keyword evidence="5" id="KW-0997">Cell inner membrane</keyword>
<keyword evidence="6 11" id="KW-0812">Transmembrane</keyword>
<evidence type="ECO:0000256" key="8">
    <source>
        <dbReference type="ARBA" id="ARBA00022989"/>
    </source>
</evidence>
<gene>
    <name evidence="13" type="ORF">GCM10022246_17400</name>
</gene>
<keyword evidence="14" id="KW-1185">Reference proteome</keyword>
<dbReference type="SUPFAM" id="SSF74653">
    <property type="entry name" value="TolA/TonB C-terminal domain"/>
    <property type="match status" value="1"/>
</dbReference>
<keyword evidence="3" id="KW-0813">Transport</keyword>
<evidence type="ECO:0000256" key="9">
    <source>
        <dbReference type="ARBA" id="ARBA00023136"/>
    </source>
</evidence>
<comment type="subcellular location">
    <subcellularLocation>
        <location evidence="1">Cell inner membrane</location>
        <topology evidence="1">Single-pass membrane protein</topology>
        <orientation evidence="1">Periplasmic side</orientation>
    </subcellularLocation>
</comment>
<proteinExistence type="inferred from homology"/>
<evidence type="ECO:0000256" key="2">
    <source>
        <dbReference type="ARBA" id="ARBA00006555"/>
    </source>
</evidence>
<dbReference type="InterPro" id="IPR037682">
    <property type="entry name" value="TonB_C"/>
</dbReference>
<dbReference type="Pfam" id="PF03544">
    <property type="entry name" value="TonB_C"/>
    <property type="match status" value="1"/>
</dbReference>
<evidence type="ECO:0000259" key="12">
    <source>
        <dbReference type="PROSITE" id="PS52015"/>
    </source>
</evidence>
<comment type="similarity">
    <text evidence="2">Belongs to the TonB family.</text>
</comment>
<feature type="region of interest" description="Disordered" evidence="10">
    <location>
        <begin position="145"/>
        <end position="182"/>
    </location>
</feature>
<dbReference type="Proteomes" id="UP001501081">
    <property type="component" value="Unassembled WGS sequence"/>
</dbReference>
<feature type="compositionally biased region" description="Polar residues" evidence="10">
    <location>
        <begin position="164"/>
        <end position="174"/>
    </location>
</feature>
<accession>A0ABP7PGJ7</accession>
<protein>
    <submittedName>
        <fullName evidence="13">Energy transducer TonB</fullName>
    </submittedName>
</protein>
<dbReference type="RefSeq" id="WP_344766320.1">
    <property type="nucleotide sequence ID" value="NZ_BAABAK010000009.1"/>
</dbReference>
<feature type="transmembrane region" description="Helical" evidence="11">
    <location>
        <begin position="41"/>
        <end position="59"/>
    </location>
</feature>
<evidence type="ECO:0000256" key="11">
    <source>
        <dbReference type="SAM" id="Phobius"/>
    </source>
</evidence>
<dbReference type="PANTHER" id="PTHR33446:SF2">
    <property type="entry name" value="PROTEIN TONB"/>
    <property type="match status" value="1"/>
</dbReference>
<dbReference type="InterPro" id="IPR051045">
    <property type="entry name" value="TonB-dependent_transducer"/>
</dbReference>
<evidence type="ECO:0000256" key="10">
    <source>
        <dbReference type="SAM" id="MobiDB-lite"/>
    </source>
</evidence>
<dbReference type="PROSITE" id="PS52015">
    <property type="entry name" value="TONB_CTD"/>
    <property type="match status" value="1"/>
</dbReference>
<evidence type="ECO:0000313" key="13">
    <source>
        <dbReference type="EMBL" id="GAA3964798.1"/>
    </source>
</evidence>
<keyword evidence="9 11" id="KW-0472">Membrane</keyword>
<comment type="caution">
    <text evidence="13">The sequence shown here is derived from an EMBL/GenBank/DDBJ whole genome shotgun (WGS) entry which is preliminary data.</text>
</comment>
<feature type="domain" description="TonB C-terminal" evidence="12">
    <location>
        <begin position="189"/>
        <end position="280"/>
    </location>
</feature>
<dbReference type="PRINTS" id="PR01374">
    <property type="entry name" value="TONBPROTEIN"/>
</dbReference>
<dbReference type="Gene3D" id="3.30.1150.10">
    <property type="match status" value="1"/>
</dbReference>
<evidence type="ECO:0000256" key="5">
    <source>
        <dbReference type="ARBA" id="ARBA00022519"/>
    </source>
</evidence>
<sequence>MFNSSINVYKTEWLDLVFSGRNKKYGAYVLRSQSSSILTKSLFIASAFFVLVFIAPMIYGKLFPAAADVTVVEHDLPTLVDAIHQMKKQEEPKKAEPEKTEPVKVKTVAMPSKIVVVDQVDLPEPPTVKDIENAVISNKTQDGEIKPNLAISTNTNNGDGGTKGSETGAPTGNEITDLPGVDEYPEFEGGMKGWAKYIQRNLRYPYMAQESSIQGKVFISFVVEKDGSITNVTLVKGIGAGCDEEAIRVIKKSPLWKPGKNKGNAVRVRYNLPINFTISN</sequence>
<evidence type="ECO:0000256" key="6">
    <source>
        <dbReference type="ARBA" id="ARBA00022692"/>
    </source>
</evidence>
<reference evidence="14" key="1">
    <citation type="journal article" date="2019" name="Int. J. Syst. Evol. Microbiol.">
        <title>The Global Catalogue of Microorganisms (GCM) 10K type strain sequencing project: providing services to taxonomists for standard genome sequencing and annotation.</title>
        <authorList>
            <consortium name="The Broad Institute Genomics Platform"/>
            <consortium name="The Broad Institute Genome Sequencing Center for Infectious Disease"/>
            <person name="Wu L."/>
            <person name="Ma J."/>
        </authorList>
    </citation>
    <scope>NUCLEOTIDE SEQUENCE [LARGE SCALE GENOMIC DNA]</scope>
    <source>
        <strain evidence="14">JCM 17338</strain>
    </source>
</reference>
<dbReference type="NCBIfam" id="TIGR01352">
    <property type="entry name" value="tonB_Cterm"/>
    <property type="match status" value="1"/>
</dbReference>
<evidence type="ECO:0000313" key="14">
    <source>
        <dbReference type="Proteomes" id="UP001501081"/>
    </source>
</evidence>
<evidence type="ECO:0000256" key="4">
    <source>
        <dbReference type="ARBA" id="ARBA00022475"/>
    </source>
</evidence>
<evidence type="ECO:0000256" key="3">
    <source>
        <dbReference type="ARBA" id="ARBA00022448"/>
    </source>
</evidence>
<keyword evidence="7" id="KW-0653">Protein transport</keyword>
<organism evidence="13 14">
    <name type="scientific">Pedobacter ginsengiterrae</name>
    <dbReference type="NCBI Taxonomy" id="871696"/>
    <lineage>
        <taxon>Bacteria</taxon>
        <taxon>Pseudomonadati</taxon>
        <taxon>Bacteroidota</taxon>
        <taxon>Sphingobacteriia</taxon>
        <taxon>Sphingobacteriales</taxon>
        <taxon>Sphingobacteriaceae</taxon>
        <taxon>Pedobacter</taxon>
    </lineage>
</organism>
<dbReference type="PANTHER" id="PTHR33446">
    <property type="entry name" value="PROTEIN TONB-RELATED"/>
    <property type="match status" value="1"/>
</dbReference>
<dbReference type="EMBL" id="BAABAK010000009">
    <property type="protein sequence ID" value="GAA3964798.1"/>
    <property type="molecule type" value="Genomic_DNA"/>
</dbReference>
<dbReference type="InterPro" id="IPR006260">
    <property type="entry name" value="TonB/TolA_C"/>
</dbReference>